<dbReference type="InterPro" id="IPR044031">
    <property type="entry name" value="TssC1_N"/>
</dbReference>
<dbReference type="AlphaFoldDB" id="A0A518B632"/>
<dbReference type="KEGG" id="knv:Pan216_32930"/>
<dbReference type="Pfam" id="PF05591">
    <property type="entry name" value="T6SS_VipA"/>
    <property type="match status" value="1"/>
</dbReference>
<protein>
    <recommendedName>
        <fullName evidence="2">TssC1 N-terminal domain-containing protein</fullName>
    </recommendedName>
</protein>
<proteinExistence type="predicted"/>
<dbReference type="InterPro" id="IPR008312">
    <property type="entry name" value="T6SS_TssB1"/>
</dbReference>
<dbReference type="EMBL" id="CP036279">
    <property type="protein sequence ID" value="QDU62426.1"/>
    <property type="molecule type" value="Genomic_DNA"/>
</dbReference>
<feature type="domain" description="TssC1 N-terminal" evidence="2">
    <location>
        <begin position="172"/>
        <end position="457"/>
    </location>
</feature>
<evidence type="ECO:0000256" key="1">
    <source>
        <dbReference type="SAM" id="MobiDB-lite"/>
    </source>
</evidence>
<dbReference type="Proteomes" id="UP000317093">
    <property type="component" value="Chromosome"/>
</dbReference>
<evidence type="ECO:0000259" key="2">
    <source>
        <dbReference type="Pfam" id="PF05943"/>
    </source>
</evidence>
<dbReference type="RefSeq" id="WP_419192582.1">
    <property type="nucleotide sequence ID" value="NZ_CP036279.1"/>
</dbReference>
<dbReference type="Pfam" id="PF05943">
    <property type="entry name" value="VipB"/>
    <property type="match status" value="1"/>
</dbReference>
<accession>A0A518B632</accession>
<dbReference type="PANTHER" id="PTHR35565:SF1">
    <property type="entry name" value="TYPE VI SECRETION SYSTEM CONTRACTILE SHEATH LARGE SUBUNIT"/>
    <property type="match status" value="1"/>
</dbReference>
<dbReference type="InterPro" id="IPR010269">
    <property type="entry name" value="T6SS_TssC-like"/>
</dbReference>
<gene>
    <name evidence="3" type="ORF">Pan216_32930</name>
</gene>
<organism evidence="3 4">
    <name type="scientific">Kolteria novifilia</name>
    <dbReference type="NCBI Taxonomy" id="2527975"/>
    <lineage>
        <taxon>Bacteria</taxon>
        <taxon>Pseudomonadati</taxon>
        <taxon>Planctomycetota</taxon>
        <taxon>Planctomycetia</taxon>
        <taxon>Kolteriales</taxon>
        <taxon>Kolteriaceae</taxon>
        <taxon>Kolteria</taxon>
    </lineage>
</organism>
<evidence type="ECO:0000313" key="3">
    <source>
        <dbReference type="EMBL" id="QDU62426.1"/>
    </source>
</evidence>
<keyword evidence="4" id="KW-1185">Reference proteome</keyword>
<feature type="region of interest" description="Disordered" evidence="1">
    <location>
        <begin position="109"/>
        <end position="130"/>
    </location>
</feature>
<dbReference type="PANTHER" id="PTHR35565">
    <property type="entry name" value="CYTOPLASMIC PROTEIN-RELATED"/>
    <property type="match status" value="1"/>
</dbReference>
<reference evidence="3 4" key="1">
    <citation type="submission" date="2019-02" db="EMBL/GenBank/DDBJ databases">
        <title>Deep-cultivation of Planctomycetes and their phenomic and genomic characterization uncovers novel biology.</title>
        <authorList>
            <person name="Wiegand S."/>
            <person name="Jogler M."/>
            <person name="Boedeker C."/>
            <person name="Pinto D."/>
            <person name="Vollmers J."/>
            <person name="Rivas-Marin E."/>
            <person name="Kohn T."/>
            <person name="Peeters S.H."/>
            <person name="Heuer A."/>
            <person name="Rast P."/>
            <person name="Oberbeckmann S."/>
            <person name="Bunk B."/>
            <person name="Jeske O."/>
            <person name="Meyerdierks A."/>
            <person name="Storesund J.E."/>
            <person name="Kallscheuer N."/>
            <person name="Luecker S."/>
            <person name="Lage O.M."/>
            <person name="Pohl T."/>
            <person name="Merkel B.J."/>
            <person name="Hornburger P."/>
            <person name="Mueller R.-W."/>
            <person name="Bruemmer F."/>
            <person name="Labrenz M."/>
            <person name="Spormann A.M."/>
            <person name="Op den Camp H."/>
            <person name="Overmann J."/>
            <person name="Amann R."/>
            <person name="Jetten M.S.M."/>
            <person name="Mascher T."/>
            <person name="Medema M.H."/>
            <person name="Devos D.P."/>
            <person name="Kaster A.-K."/>
            <person name="Ovreas L."/>
            <person name="Rohde M."/>
            <person name="Galperin M.Y."/>
            <person name="Jogler C."/>
        </authorList>
    </citation>
    <scope>NUCLEOTIDE SEQUENCE [LARGE SCALE GENOMIC DNA]</scope>
    <source>
        <strain evidence="3 4">Pan216</strain>
    </source>
</reference>
<name>A0A518B632_9BACT</name>
<evidence type="ECO:0000313" key="4">
    <source>
        <dbReference type="Proteomes" id="UP000317093"/>
    </source>
</evidence>
<sequence>MASQPFHVLLVGDFSGRDRKPAASKRPLRPVIVDRDNLDEVMASLEVEIPIQLGREGAQEAFRPTELDHFHPDRLFDRLEVFAKLRQLRRRLKNNDTFAAAADEVRSWATPAEKTSAPKPQEPTPAPTGNVLESILGEAPTPSSAPAKTDWARVIGEIVGPYVQHVEPDQEKFLATVDDAVAGQMRTLLHDPAFRELEARWYGLDLLVRRVATDASLKLFLLDVGPEELRADLSGRDDPRDAEVYKPMVESTVEIPGGHPWALIVGLHEFQPSVADALLLSDLGTFAARNEASFVAAGSGAFVGCPSPGNTPDASDWKEELSADAREAWTLLRQGGVAEHLALTWPRYLVRLPYGKKTNPTESFTFEEFVKEPGHEELLWGNGAYLVATLLARGFAEHGWRFSGGIGSEIDGLPYYVRDDEATPIAELYLPERATERVIGAGLLPIHSMRNQDKVLIQRFVSLASSGGLIKGRWS</sequence>